<dbReference type="InterPro" id="IPR002586">
    <property type="entry name" value="CobQ/CobB/MinD/ParA_Nub-bd_dom"/>
</dbReference>
<evidence type="ECO:0000259" key="1">
    <source>
        <dbReference type="Pfam" id="PF01656"/>
    </source>
</evidence>
<feature type="domain" description="CobQ/CobB/MinD/ParA nucleotide binding" evidence="1">
    <location>
        <begin position="6"/>
        <end position="227"/>
    </location>
</feature>
<gene>
    <name evidence="2" type="ORF">UFOPK3773_02358</name>
</gene>
<name>A0A6J7LGT1_9ZZZZ</name>
<dbReference type="Gene3D" id="3.40.50.300">
    <property type="entry name" value="P-loop containing nucleotide triphosphate hydrolases"/>
    <property type="match status" value="1"/>
</dbReference>
<dbReference type="PANTHER" id="PTHR13696">
    <property type="entry name" value="P-LOOP CONTAINING NUCLEOSIDE TRIPHOSPHATE HYDROLASE"/>
    <property type="match status" value="1"/>
</dbReference>
<accession>A0A6J7LGT1</accession>
<protein>
    <submittedName>
        <fullName evidence="2">Unannotated protein</fullName>
    </submittedName>
</protein>
<sequence length="258" mass="27800">MTKTVSVHSFRGGTGKSNTVANLGALLVAQGARVAIVDTDIQSPGIHVLFGLANTTGPSLNDFLWGRKEIGEVTLDVTHRVAAHREVVDGGALFLVRASVSASDIARVLHEGYDVGVLKEGFRALTRELSLDFLLIDTHPGLNEETLLSIMISDVLLLILRPDQQDFEGTAVTVGVARRLKIPELLLVLNKVPSGVDLDDLVAQMHETYDAETVAILPLSEEVVRNASGDLFALASPEHEWSAQLRIVADRVASTLQQ</sequence>
<dbReference type="AlphaFoldDB" id="A0A6J7LGT1"/>
<proteinExistence type="predicted"/>
<dbReference type="EMBL" id="CAFBNF010000397">
    <property type="protein sequence ID" value="CAB4965199.1"/>
    <property type="molecule type" value="Genomic_DNA"/>
</dbReference>
<dbReference type="PANTHER" id="PTHR13696:SF52">
    <property type="entry name" value="PARA FAMILY PROTEIN CT_582"/>
    <property type="match status" value="1"/>
</dbReference>
<dbReference type="Pfam" id="PF01656">
    <property type="entry name" value="CbiA"/>
    <property type="match status" value="1"/>
</dbReference>
<evidence type="ECO:0000313" key="2">
    <source>
        <dbReference type="EMBL" id="CAB4965199.1"/>
    </source>
</evidence>
<dbReference type="SUPFAM" id="SSF52540">
    <property type="entry name" value="P-loop containing nucleoside triphosphate hydrolases"/>
    <property type="match status" value="1"/>
</dbReference>
<reference evidence="2" key="1">
    <citation type="submission" date="2020-05" db="EMBL/GenBank/DDBJ databases">
        <authorList>
            <person name="Chiriac C."/>
            <person name="Salcher M."/>
            <person name="Ghai R."/>
            <person name="Kavagutti S V."/>
        </authorList>
    </citation>
    <scope>NUCLEOTIDE SEQUENCE</scope>
</reference>
<organism evidence="2">
    <name type="scientific">freshwater metagenome</name>
    <dbReference type="NCBI Taxonomy" id="449393"/>
    <lineage>
        <taxon>unclassified sequences</taxon>
        <taxon>metagenomes</taxon>
        <taxon>ecological metagenomes</taxon>
    </lineage>
</organism>
<dbReference type="InterPro" id="IPR050678">
    <property type="entry name" value="DNA_Partitioning_ATPase"/>
</dbReference>
<dbReference type="InterPro" id="IPR027417">
    <property type="entry name" value="P-loop_NTPase"/>
</dbReference>